<dbReference type="AlphaFoldDB" id="A0A1G9JXB9"/>
<evidence type="ECO:0000259" key="1">
    <source>
        <dbReference type="Pfam" id="PF03572"/>
    </source>
</evidence>
<proteinExistence type="predicted"/>
<dbReference type="Pfam" id="PF03572">
    <property type="entry name" value="Peptidase_S41"/>
    <property type="match status" value="1"/>
</dbReference>
<sequence length="728" mass="81951">MGMNPNRLKPFFVLLLILTYSITSAQTLKQKERNLKAFSELYGYVRFFHPSDEVAKLNWYFFSLYGVHQVMSAQNDQQLIRELKALMLAIAPSVVIDSVPIAKHRVLSKIIPEKPSEYQLVNWVHRGLALPNGSPLYKSQRNNRDTIALNYIDYPVSTLKLDETIHGRYEFTVEVTGDETDCNQNNLFIAAFDGTEQLKNKSNTNRITGKTIRYRFQGNLPKGGKNVNFTLRLPKHRIVRINRPNIQVFSGEGKKTFDFEAPLEGSNAPVNIVLSIAEDKRFYFTKPASISAITSIKPGENIYASIPGTLYATKTATYPKVDSVSFIAFQKKIKDYWSKKPKEYAQEARLANLVITLSVLKFAFPYWEDTKTNPEKLFSFLFARTIKDNNNQDFLTSLRLMSAKLNDGHMGISYAGSDRIEEQSVNIETEMIDRKIYVKRVLDSSLTYIPVGSIIDSIDGESAQKTFDSKFRLISGSPQWRSYKSLLALFDGLSDSVKLIINNNGVRTAFKIPRLSPAQEYRPIALPGYVPKDGLLSDDIYYFNLAGDSVMKNINASLSRLAHAKSIIFDMRGYPKESVSGIFGHLLQCSEHTKWLHVPKLSPGNHRKDFESMGWNLGPKPPYFNGKIIFLSDACSQSQSESILGYVKGLKLGTIIGKATSGTNGEVQDINLFENFRVFFTGTKVTNADGTKSHYKGIIPDIVVRSTPAGLKEGRDEVLDKALAFARN</sequence>
<keyword evidence="3" id="KW-1185">Reference proteome</keyword>
<organism evidence="2 3">
    <name type="scientific">Pedobacter steynii</name>
    <dbReference type="NCBI Taxonomy" id="430522"/>
    <lineage>
        <taxon>Bacteria</taxon>
        <taxon>Pseudomonadati</taxon>
        <taxon>Bacteroidota</taxon>
        <taxon>Sphingobacteriia</taxon>
        <taxon>Sphingobacteriales</taxon>
        <taxon>Sphingobacteriaceae</taxon>
        <taxon>Pedobacter</taxon>
    </lineage>
</organism>
<dbReference type="InterPro" id="IPR029045">
    <property type="entry name" value="ClpP/crotonase-like_dom_sf"/>
</dbReference>
<reference evidence="3" key="1">
    <citation type="submission" date="2016-10" db="EMBL/GenBank/DDBJ databases">
        <authorList>
            <person name="Varghese N."/>
            <person name="Submissions S."/>
        </authorList>
    </citation>
    <scope>NUCLEOTIDE SEQUENCE [LARGE SCALE GENOMIC DNA]</scope>
    <source>
        <strain evidence="3">DSM 19110</strain>
    </source>
</reference>
<name>A0A1G9JXB9_9SPHI</name>
<protein>
    <submittedName>
        <fullName evidence="2">C-terminal processing protease CtpA/Prc, contains a PDZ domain</fullName>
    </submittedName>
</protein>
<dbReference type="SUPFAM" id="SSF52096">
    <property type="entry name" value="ClpP/crotonase"/>
    <property type="match status" value="1"/>
</dbReference>
<keyword evidence="2" id="KW-0378">Hydrolase</keyword>
<evidence type="ECO:0000313" key="3">
    <source>
        <dbReference type="Proteomes" id="UP000183200"/>
    </source>
</evidence>
<dbReference type="OrthoDB" id="5379939at2"/>
<dbReference type="Gene3D" id="3.90.226.10">
    <property type="entry name" value="2-enoyl-CoA Hydratase, Chain A, domain 1"/>
    <property type="match status" value="1"/>
</dbReference>
<gene>
    <name evidence="2" type="ORF">SAMN05421820_101387</name>
</gene>
<accession>A0A1G9JXB9</accession>
<evidence type="ECO:0000313" key="2">
    <source>
        <dbReference type="EMBL" id="SDL41533.1"/>
    </source>
</evidence>
<dbReference type="GO" id="GO:0006508">
    <property type="term" value="P:proteolysis"/>
    <property type="evidence" value="ECO:0007669"/>
    <property type="project" value="UniProtKB-KW"/>
</dbReference>
<dbReference type="EMBL" id="FNGY01000001">
    <property type="protein sequence ID" value="SDL41533.1"/>
    <property type="molecule type" value="Genomic_DNA"/>
</dbReference>
<feature type="domain" description="Tail specific protease" evidence="1">
    <location>
        <begin position="543"/>
        <end position="704"/>
    </location>
</feature>
<dbReference type="InterPro" id="IPR005151">
    <property type="entry name" value="Tail-specific_protease"/>
</dbReference>
<keyword evidence="2" id="KW-0645">Protease</keyword>
<dbReference type="Proteomes" id="UP000183200">
    <property type="component" value="Unassembled WGS sequence"/>
</dbReference>
<dbReference type="GO" id="GO:0008236">
    <property type="term" value="F:serine-type peptidase activity"/>
    <property type="evidence" value="ECO:0007669"/>
    <property type="project" value="InterPro"/>
</dbReference>